<dbReference type="SUPFAM" id="SSF52833">
    <property type="entry name" value="Thioredoxin-like"/>
    <property type="match status" value="1"/>
</dbReference>
<sequence length="289" mass="32154">MDFLQRTQVFQEDPSFFSVGMWSIGAGALGAAALALLLANTDVFLSKSQKATLEYLEDIDLKTLEKEPRTFKAKELWEKNGAVIMAVRRPGCFLCREEAADLSSLKPKLDELGVPLYAVVKEQIRTEVQDFQPYFKGEIFLDEKKKFYGPQRRKMMFMGFVRLGVWYNFFRARNGGFSGNLEGEGFILGGVFVVGPGKQVSSSCSCVDLWVSASGGTRPRYGGRGDLPYLEAYGLLSRKPGNMWKGKGGELPFITHLLTGHLPLISRIPRWPGSFVGSTFPCGVPLPER</sequence>
<evidence type="ECO:0000256" key="8">
    <source>
        <dbReference type="ARBA" id="ARBA00032129"/>
    </source>
</evidence>
<evidence type="ECO:0000256" key="9">
    <source>
        <dbReference type="ARBA" id="ARBA00059103"/>
    </source>
</evidence>
<evidence type="ECO:0000313" key="12">
    <source>
        <dbReference type="Proteomes" id="UP000694542"/>
    </source>
</evidence>
<proteinExistence type="inferred from homology"/>
<dbReference type="GO" id="GO:0005737">
    <property type="term" value="C:cytoplasm"/>
    <property type="evidence" value="ECO:0007669"/>
    <property type="project" value="UniProtKB-SubCell"/>
</dbReference>
<dbReference type="InterPro" id="IPR036249">
    <property type="entry name" value="Thioredoxin-like_sf"/>
</dbReference>
<evidence type="ECO:0000256" key="4">
    <source>
        <dbReference type="ARBA" id="ARBA00023284"/>
    </source>
</evidence>
<dbReference type="GO" id="GO:0016209">
    <property type="term" value="F:antioxidant activity"/>
    <property type="evidence" value="ECO:0007669"/>
    <property type="project" value="UniProtKB-KW"/>
</dbReference>
<name>A0A8C0TXH4_CANLF</name>
<evidence type="ECO:0000256" key="3">
    <source>
        <dbReference type="ARBA" id="ARBA00022862"/>
    </source>
</evidence>
<comment type="similarity">
    <text evidence="5">Belongs to the peroxiredoxin-like PRXL2 family. PRXL2A subfamily.</text>
</comment>
<dbReference type="PANTHER" id="PTHR28630:SF31">
    <property type="entry name" value="PEROXIREDOXIN-LIKE 2A"/>
    <property type="match status" value="1"/>
</dbReference>
<dbReference type="Gene3D" id="3.40.30.10">
    <property type="entry name" value="Glutaredoxin"/>
    <property type="match status" value="1"/>
</dbReference>
<evidence type="ECO:0000313" key="11">
    <source>
        <dbReference type="Ensembl" id="ENSCAFP00040041171.1"/>
    </source>
</evidence>
<keyword evidence="10" id="KW-1133">Transmembrane helix</keyword>
<dbReference type="AlphaFoldDB" id="A0A8C0TXH4"/>
<keyword evidence="3" id="KW-0049">Antioxidant</keyword>
<dbReference type="Pfam" id="PF13911">
    <property type="entry name" value="AhpC-TSA_2"/>
    <property type="match status" value="1"/>
</dbReference>
<comment type="function">
    <text evidence="9">Involved in redox regulation of the cell. Acts as an antioxidant. Inhibits TNFSF11-induced NFKB1 and JUN activation and osteoclast differentiation. May affect bone resorption and help to maintain bone mass. Acts as a negative regulator of macrophage-mediated inflammation by inhibiting macrophage production of inflammatory cytokines, probably through suppression of the MAPK signaling pathway.</text>
</comment>
<accession>A0A8C0TXH4</accession>
<reference evidence="11" key="1">
    <citation type="submission" date="2018-10" db="EMBL/GenBank/DDBJ databases">
        <title>De novo assembly of a Great Dane genome.</title>
        <authorList>
            <person name="Kidd J.M."/>
            <person name="Pendleton A.L."/>
            <person name="Shen F."/>
            <person name="Emery S."/>
        </authorList>
    </citation>
    <scope>NUCLEOTIDE SEQUENCE [LARGE SCALE GENOMIC DNA]</scope>
    <source>
        <strain evidence="11">Great Dane</strain>
    </source>
</reference>
<reference evidence="11" key="2">
    <citation type="submission" date="2025-08" db="UniProtKB">
        <authorList>
            <consortium name="Ensembl"/>
        </authorList>
    </citation>
    <scope>IDENTIFICATION</scope>
</reference>
<keyword evidence="4" id="KW-0676">Redox-active center</keyword>
<evidence type="ECO:0000256" key="5">
    <source>
        <dbReference type="ARBA" id="ARBA00023787"/>
    </source>
</evidence>
<comment type="subcellular location">
    <subcellularLocation>
        <location evidence="1">Cytoplasm</location>
    </subcellularLocation>
</comment>
<dbReference type="Proteomes" id="UP000694542">
    <property type="component" value="Chromosome 4"/>
</dbReference>
<dbReference type="InterPro" id="IPR032801">
    <property type="entry name" value="PXL2A/B/C"/>
</dbReference>
<dbReference type="FunFam" id="3.40.30.10:FF:000312">
    <property type="entry name" value="redox-regulatory protein FAM213A isoform X1"/>
    <property type="match status" value="1"/>
</dbReference>
<dbReference type="Ensembl" id="ENSCAFT00040047164.1">
    <property type="protein sequence ID" value="ENSCAFP00040041171.1"/>
    <property type="gene ID" value="ENSCAFG00040025302.1"/>
</dbReference>
<evidence type="ECO:0000256" key="1">
    <source>
        <dbReference type="ARBA" id="ARBA00004496"/>
    </source>
</evidence>
<organism evidence="11 12">
    <name type="scientific">Canis lupus familiaris</name>
    <name type="common">Dog</name>
    <name type="synonym">Canis familiaris</name>
    <dbReference type="NCBI Taxonomy" id="9615"/>
    <lineage>
        <taxon>Eukaryota</taxon>
        <taxon>Metazoa</taxon>
        <taxon>Chordata</taxon>
        <taxon>Craniata</taxon>
        <taxon>Vertebrata</taxon>
        <taxon>Euteleostomi</taxon>
        <taxon>Mammalia</taxon>
        <taxon>Eutheria</taxon>
        <taxon>Laurasiatheria</taxon>
        <taxon>Carnivora</taxon>
        <taxon>Caniformia</taxon>
        <taxon>Canidae</taxon>
        <taxon>Canis</taxon>
    </lineage>
</organism>
<keyword evidence="2" id="KW-0963">Cytoplasm</keyword>
<evidence type="ECO:0000256" key="10">
    <source>
        <dbReference type="SAM" id="Phobius"/>
    </source>
</evidence>
<keyword evidence="10" id="KW-0472">Membrane</keyword>
<dbReference type="PANTHER" id="PTHR28630">
    <property type="match status" value="1"/>
</dbReference>
<feature type="transmembrane region" description="Helical" evidence="10">
    <location>
        <begin position="20"/>
        <end position="39"/>
    </location>
</feature>
<protein>
    <recommendedName>
        <fullName evidence="6">Peroxiredoxin-like 2A</fullName>
    </recommendedName>
    <alternativeName>
        <fullName evidence="8">Peroxiredoxin-like 2 activated in M-CSF stimulated monocytes</fullName>
    </alternativeName>
    <alternativeName>
        <fullName evidence="7">Redox-regulatory protein FAM213A</fullName>
    </alternativeName>
</protein>
<evidence type="ECO:0000256" key="6">
    <source>
        <dbReference type="ARBA" id="ARBA00023849"/>
    </source>
</evidence>
<keyword evidence="10" id="KW-0812">Transmembrane</keyword>
<evidence type="ECO:0000256" key="2">
    <source>
        <dbReference type="ARBA" id="ARBA00022490"/>
    </source>
</evidence>
<evidence type="ECO:0000256" key="7">
    <source>
        <dbReference type="ARBA" id="ARBA00032058"/>
    </source>
</evidence>
<dbReference type="CDD" id="cd02970">
    <property type="entry name" value="PRX_like2"/>
    <property type="match status" value="1"/>
</dbReference>